<keyword evidence="12" id="KW-1185">Reference proteome</keyword>
<evidence type="ECO:0000259" key="10">
    <source>
        <dbReference type="Pfam" id="PF04290"/>
    </source>
</evidence>
<feature type="domain" description="Tripartite ATP-independent periplasmic transporters DctQ component" evidence="10">
    <location>
        <begin position="167"/>
        <end position="256"/>
    </location>
</feature>
<organism evidence="11 12">
    <name type="scientific">Microvenator marinus</name>
    <dbReference type="NCBI Taxonomy" id="2600177"/>
    <lineage>
        <taxon>Bacteria</taxon>
        <taxon>Deltaproteobacteria</taxon>
        <taxon>Bradymonadales</taxon>
        <taxon>Microvenatoraceae</taxon>
        <taxon>Microvenator</taxon>
    </lineage>
</organism>
<evidence type="ECO:0000256" key="3">
    <source>
        <dbReference type="ARBA" id="ARBA00022475"/>
    </source>
</evidence>
<dbReference type="OrthoDB" id="5497098at2"/>
<reference evidence="11 12" key="1">
    <citation type="submission" date="2019-08" db="EMBL/GenBank/DDBJ databases">
        <authorList>
            <person name="Liang Q."/>
        </authorList>
    </citation>
    <scope>NUCLEOTIDE SEQUENCE [LARGE SCALE GENOMIC DNA]</scope>
    <source>
        <strain evidence="11 12">V1718</strain>
    </source>
</reference>
<dbReference type="InterPro" id="IPR055348">
    <property type="entry name" value="DctQ"/>
</dbReference>
<comment type="similarity">
    <text evidence="8">Belongs to the TRAP transporter small permease family.</text>
</comment>
<evidence type="ECO:0000313" key="12">
    <source>
        <dbReference type="Proteomes" id="UP000321595"/>
    </source>
</evidence>
<feature type="transmembrane region" description="Helical" evidence="9">
    <location>
        <begin position="65"/>
        <end position="84"/>
    </location>
</feature>
<feature type="transmembrane region" description="Helical" evidence="9">
    <location>
        <begin position="144"/>
        <end position="163"/>
    </location>
</feature>
<dbReference type="RefSeq" id="WP_146957816.1">
    <property type="nucleotide sequence ID" value="NZ_CP042467.1"/>
</dbReference>
<feature type="transmembrane region" description="Helical" evidence="9">
    <location>
        <begin position="211"/>
        <end position="236"/>
    </location>
</feature>
<evidence type="ECO:0000256" key="5">
    <source>
        <dbReference type="ARBA" id="ARBA00022692"/>
    </source>
</evidence>
<name>A0A5B8XMP9_9DELT</name>
<keyword evidence="6 9" id="KW-1133">Transmembrane helix</keyword>
<accession>A0A5B8XMP9</accession>
<evidence type="ECO:0000256" key="8">
    <source>
        <dbReference type="ARBA" id="ARBA00038436"/>
    </source>
</evidence>
<dbReference type="AlphaFoldDB" id="A0A5B8XMP9"/>
<keyword evidence="3" id="KW-1003">Cell membrane</keyword>
<keyword evidence="2" id="KW-0813">Transport</keyword>
<evidence type="ECO:0000256" key="2">
    <source>
        <dbReference type="ARBA" id="ARBA00022448"/>
    </source>
</evidence>
<dbReference type="Pfam" id="PF04290">
    <property type="entry name" value="DctQ"/>
    <property type="match status" value="1"/>
</dbReference>
<proteinExistence type="inferred from homology"/>
<evidence type="ECO:0000313" key="11">
    <source>
        <dbReference type="EMBL" id="QED26407.1"/>
    </source>
</evidence>
<keyword evidence="4" id="KW-0997">Cell inner membrane</keyword>
<protein>
    <submittedName>
        <fullName evidence="11">TRAP transporter small permease</fullName>
    </submittedName>
</protein>
<dbReference type="PANTHER" id="PTHR35011">
    <property type="entry name" value="2,3-DIKETO-L-GULONATE TRAP TRANSPORTER SMALL PERMEASE PROTEIN YIAM"/>
    <property type="match status" value="1"/>
</dbReference>
<dbReference type="GO" id="GO:0005886">
    <property type="term" value="C:plasma membrane"/>
    <property type="evidence" value="ECO:0007669"/>
    <property type="project" value="UniProtKB-SubCell"/>
</dbReference>
<sequence length="334" mass="36991">MAEERNSAELADRIPAFGRVDHLVFKVESVVVVAALIAMSIFVFVDVLYQLMVAIDQYHGQSDPKGWLIAGLLIVFVGAMGYASTSNVHFSQGKRIGISVGATLALIGFSVSLTQLESSTVYRALSIGVGAVLVWHFQKTGSKPGLIVSLAATALFFWFSGGIPQGYSWAQSYSLLLLLWVGFLGASMAARQRRHLRVDLARKLLSPQKLPLFNALSYSAAAIFSGIIFYLSYIYIFDVQSTYIRPIWEFPDWVPAGLQETLQVWPPPEDAGLFERIMRVVLSPIESGEPPDWLKVLAIPVAFALITIRFGMHAFVFLRMALRKESFEEAVEVH</sequence>
<evidence type="ECO:0000256" key="7">
    <source>
        <dbReference type="ARBA" id="ARBA00023136"/>
    </source>
</evidence>
<feature type="transmembrane region" description="Helical" evidence="9">
    <location>
        <begin position="120"/>
        <end position="137"/>
    </location>
</feature>
<comment type="subcellular location">
    <subcellularLocation>
        <location evidence="1">Cell inner membrane</location>
        <topology evidence="1">Multi-pass membrane protein</topology>
    </subcellularLocation>
</comment>
<evidence type="ECO:0000256" key="6">
    <source>
        <dbReference type="ARBA" id="ARBA00022989"/>
    </source>
</evidence>
<dbReference type="EMBL" id="CP042467">
    <property type="protein sequence ID" value="QED26407.1"/>
    <property type="molecule type" value="Genomic_DNA"/>
</dbReference>
<evidence type="ECO:0000256" key="1">
    <source>
        <dbReference type="ARBA" id="ARBA00004429"/>
    </source>
</evidence>
<keyword evidence="7 9" id="KW-0472">Membrane</keyword>
<feature type="transmembrane region" description="Helical" evidence="9">
    <location>
        <begin position="96"/>
        <end position="114"/>
    </location>
</feature>
<dbReference type="KEGG" id="bbae:FRD01_03905"/>
<dbReference type="InterPro" id="IPR007387">
    <property type="entry name" value="TRAP_DctQ"/>
</dbReference>
<gene>
    <name evidence="11" type="ORF">FRD01_03905</name>
</gene>
<evidence type="ECO:0000256" key="4">
    <source>
        <dbReference type="ARBA" id="ARBA00022519"/>
    </source>
</evidence>
<feature type="transmembrane region" description="Helical" evidence="9">
    <location>
        <begin position="23"/>
        <end position="45"/>
    </location>
</feature>
<evidence type="ECO:0000256" key="9">
    <source>
        <dbReference type="SAM" id="Phobius"/>
    </source>
</evidence>
<dbReference type="Proteomes" id="UP000321595">
    <property type="component" value="Chromosome"/>
</dbReference>
<feature type="transmembrane region" description="Helical" evidence="9">
    <location>
        <begin position="297"/>
        <end position="318"/>
    </location>
</feature>
<feature type="transmembrane region" description="Helical" evidence="9">
    <location>
        <begin position="169"/>
        <end position="190"/>
    </location>
</feature>
<keyword evidence="5 9" id="KW-0812">Transmembrane</keyword>